<keyword evidence="7 11" id="KW-0692">RNA repair</keyword>
<proteinExistence type="inferred from homology"/>
<keyword evidence="6 11" id="KW-0547">Nucleotide-binding</keyword>
<feature type="binding site" evidence="11">
    <location>
        <position position="11"/>
    </location>
    <ligand>
        <name>CTP</name>
        <dbReference type="ChEBI" id="CHEBI:37563"/>
    </ligand>
</feature>
<dbReference type="EMBL" id="CP011787">
    <property type="protein sequence ID" value="AKZ66142.1"/>
    <property type="molecule type" value="Genomic_DNA"/>
</dbReference>
<evidence type="ECO:0000256" key="8">
    <source>
        <dbReference type="ARBA" id="ARBA00022840"/>
    </source>
</evidence>
<dbReference type="PIRSF" id="PIRSF000813">
    <property type="entry name" value="CCA_bact"/>
    <property type="match status" value="1"/>
</dbReference>
<gene>
    <name evidence="11 14" type="primary">cca</name>
    <name evidence="14" type="ORF">AB162_565</name>
</gene>
<dbReference type="PANTHER" id="PTHR47545:SF1">
    <property type="entry name" value="MULTIFUNCTIONAL CCA PROTEIN"/>
    <property type="match status" value="1"/>
</dbReference>
<dbReference type="Pfam" id="PF01743">
    <property type="entry name" value="PolyA_pol"/>
    <property type="match status" value="1"/>
</dbReference>
<dbReference type="Proteomes" id="UP000056466">
    <property type="component" value="Chromosome"/>
</dbReference>
<feature type="binding site" evidence="11">
    <location>
        <position position="21"/>
    </location>
    <ligand>
        <name>Mg(2+)</name>
        <dbReference type="ChEBI" id="CHEBI:18420"/>
    </ligand>
</feature>
<keyword evidence="10 11" id="KW-0694">RNA-binding</keyword>
<dbReference type="SUPFAM" id="SSF81301">
    <property type="entry name" value="Nucleotidyltransferase"/>
    <property type="match status" value="1"/>
</dbReference>
<feature type="binding site" evidence="11">
    <location>
        <position position="138"/>
    </location>
    <ligand>
        <name>ATP</name>
        <dbReference type="ChEBI" id="CHEBI:30616"/>
    </ligand>
</feature>
<dbReference type="GO" id="GO:0160016">
    <property type="term" value="F:CCACCA tRNA nucleotidyltransferase activity"/>
    <property type="evidence" value="ECO:0007669"/>
    <property type="project" value="RHEA"/>
</dbReference>
<sequence>MKKYLVGGAVRDSLLHLPVKERDWVVVGATSQDMLIAGYQQVGKLFPVFLHPKSSEEYALARTEKKSGLGGYTGFTYSVSPEITLEQDLKRRDLTINAIARDKKGLLIDPYHGQKDIKERLLRHVSEAFYEDPLRVLRVARFAAKLAHLNFSIVPDTLVMMQHMTNELLLLSPERVWKETEKALLTHDPQIYFKVLRDCGALEKLFPEIDQLFSDQEKFNSNYIMNLAIVARLSDKLTVRFAYLCNSFGKQLNEFTGNYNNEYPLYGCQLVESFCKRLRVPNSLKNLAKLVINYNHLLSQATTLTPKQLINLFYAIDVWRRPERLEHLIIISEADARCNATNNDQLYYQIEFLREAYKVVANIKYSNISDYRDLNGHDIGDKLRQLRYFAIEKWKKLIIQ</sequence>
<evidence type="ECO:0000256" key="9">
    <source>
        <dbReference type="ARBA" id="ARBA00022842"/>
    </source>
</evidence>
<comment type="cofactor">
    <cofactor evidence="1 11">
        <name>Mg(2+)</name>
        <dbReference type="ChEBI" id="CHEBI:18420"/>
    </cofactor>
</comment>
<keyword evidence="9 11" id="KW-0460">Magnesium</keyword>
<dbReference type="AlphaFoldDB" id="A0A0K2BLS6"/>
<keyword evidence="15" id="KW-1185">Reference proteome</keyword>
<evidence type="ECO:0000313" key="15">
    <source>
        <dbReference type="Proteomes" id="UP000056466"/>
    </source>
</evidence>
<dbReference type="GO" id="GO:0004810">
    <property type="term" value="F:CCA tRNA nucleotidyltransferase activity"/>
    <property type="evidence" value="ECO:0007669"/>
    <property type="project" value="UniProtKB-UniRule"/>
</dbReference>
<dbReference type="InterPro" id="IPR002646">
    <property type="entry name" value="PolA_pol_head_dom"/>
</dbReference>
<dbReference type="PATRIC" id="fig|186490.8.peg.531"/>
<feature type="binding site" evidence="11">
    <location>
        <position position="8"/>
    </location>
    <ligand>
        <name>ATP</name>
        <dbReference type="ChEBI" id="CHEBI:30616"/>
    </ligand>
</feature>
<evidence type="ECO:0000256" key="4">
    <source>
        <dbReference type="ARBA" id="ARBA00022695"/>
    </source>
</evidence>
<comment type="catalytic activity">
    <reaction evidence="11">
        <text>a tRNA with a 3' CCA end + 2 CTP + ATP = a tRNA with a 3' CCACCA end + 3 diphosphate</text>
        <dbReference type="Rhea" id="RHEA:76235"/>
        <dbReference type="Rhea" id="RHEA-COMP:10468"/>
        <dbReference type="Rhea" id="RHEA-COMP:18655"/>
        <dbReference type="ChEBI" id="CHEBI:30616"/>
        <dbReference type="ChEBI" id="CHEBI:33019"/>
        <dbReference type="ChEBI" id="CHEBI:37563"/>
        <dbReference type="ChEBI" id="CHEBI:83071"/>
        <dbReference type="ChEBI" id="CHEBI:195187"/>
    </reaction>
</comment>
<evidence type="ECO:0000259" key="13">
    <source>
        <dbReference type="Pfam" id="PF12627"/>
    </source>
</evidence>
<keyword evidence="8 11" id="KW-0067">ATP-binding</keyword>
<dbReference type="Gene3D" id="1.10.3090.10">
    <property type="entry name" value="cca-adding enzyme, domain 2"/>
    <property type="match status" value="1"/>
</dbReference>
<dbReference type="KEGG" id="bcig:AB162_565"/>
<keyword evidence="4 11" id="KW-0548">Nucleotidyltransferase</keyword>
<feature type="binding site" evidence="11">
    <location>
        <position position="11"/>
    </location>
    <ligand>
        <name>ATP</name>
        <dbReference type="ChEBI" id="CHEBI:30616"/>
    </ligand>
</feature>
<dbReference type="PANTHER" id="PTHR47545">
    <property type="entry name" value="MULTIFUNCTIONAL CCA PROTEIN"/>
    <property type="match status" value="1"/>
</dbReference>
<feature type="domain" description="tRNA nucleotidyltransferase/poly(A) polymerase RNA and SrmB- binding" evidence="13">
    <location>
        <begin position="150"/>
        <end position="211"/>
    </location>
</feature>
<dbReference type="EC" id="2.7.7.72" evidence="11"/>
<comment type="function">
    <text evidence="11">Catalyzes the addition and repair of the essential 3'-terminal CCA sequence in tRNAs without using a nucleic acid template. Adds these three nucleotides in the order of C, C, and A to the tRNA nucleotide-73, using CTP and ATP as substrates and producing inorganic pyrophosphate. tRNA 3'-terminal CCA addition is required both for tRNA processing and repair. Also involved in tRNA surveillance by mediating tandem CCA addition to generate a CCACCA at the 3' terminus of unstable tRNAs. While stable tRNAs receive only 3'-terminal CCA, unstable tRNAs are marked with CCACCA and rapidly degraded.</text>
</comment>
<dbReference type="GO" id="GO:0000287">
    <property type="term" value="F:magnesium ion binding"/>
    <property type="evidence" value="ECO:0007669"/>
    <property type="project" value="UniProtKB-UniRule"/>
</dbReference>
<evidence type="ECO:0000256" key="6">
    <source>
        <dbReference type="ARBA" id="ARBA00022741"/>
    </source>
</evidence>
<dbReference type="OrthoDB" id="9805698at2"/>
<organism evidence="14 15">
    <name type="scientific">Candidatus Palibaumannia cicadellinicola</name>
    <dbReference type="NCBI Taxonomy" id="186490"/>
    <lineage>
        <taxon>Bacteria</taxon>
        <taxon>Pseudomonadati</taxon>
        <taxon>Pseudomonadota</taxon>
        <taxon>Gammaproteobacteria</taxon>
        <taxon>Candidatus Palibaumannia</taxon>
    </lineage>
</organism>
<feature type="binding site" evidence="11">
    <location>
        <position position="8"/>
    </location>
    <ligand>
        <name>CTP</name>
        <dbReference type="ChEBI" id="CHEBI:37563"/>
    </ligand>
</feature>
<dbReference type="Gene3D" id="3.30.460.10">
    <property type="entry name" value="Beta Polymerase, domain 2"/>
    <property type="match status" value="1"/>
</dbReference>
<dbReference type="GO" id="GO:0042245">
    <property type="term" value="P:RNA repair"/>
    <property type="evidence" value="ECO:0007669"/>
    <property type="project" value="UniProtKB-KW"/>
</dbReference>
<feature type="binding site" evidence="11">
    <location>
        <position position="141"/>
    </location>
    <ligand>
        <name>ATP</name>
        <dbReference type="ChEBI" id="CHEBI:30616"/>
    </ligand>
</feature>
<name>A0A0K2BLS6_9GAMM</name>
<feature type="binding site" evidence="11">
    <location>
        <position position="92"/>
    </location>
    <ligand>
        <name>ATP</name>
        <dbReference type="ChEBI" id="CHEBI:30616"/>
    </ligand>
</feature>
<protein>
    <recommendedName>
        <fullName evidence="11">CCA-adding enzyme</fullName>
        <ecNumber evidence="11">2.7.7.72</ecNumber>
    </recommendedName>
    <alternativeName>
        <fullName evidence="11">CCA tRNA nucleotidyltransferase</fullName>
    </alternativeName>
    <alternativeName>
        <fullName evidence="11">tRNA CCA-pyrophosphorylase</fullName>
    </alternativeName>
    <alternativeName>
        <fullName evidence="11">tRNA adenylyl-/cytidylyl- transferase</fullName>
    </alternativeName>
    <alternativeName>
        <fullName evidence="11">tRNA nucleotidyltransferase</fullName>
    </alternativeName>
    <alternativeName>
        <fullName evidence="11">tRNA-NT</fullName>
    </alternativeName>
</protein>
<feature type="binding site" evidence="11">
    <location>
        <position position="141"/>
    </location>
    <ligand>
        <name>CTP</name>
        <dbReference type="ChEBI" id="CHEBI:37563"/>
    </ligand>
</feature>
<evidence type="ECO:0000256" key="7">
    <source>
        <dbReference type="ARBA" id="ARBA00022800"/>
    </source>
</evidence>
<dbReference type="RefSeq" id="WP_053097299.1">
    <property type="nucleotide sequence ID" value="NZ_CP011787.1"/>
</dbReference>
<reference evidence="14 15" key="1">
    <citation type="submission" date="2015-06" db="EMBL/GenBank/DDBJ databases">
        <title>Lineage-specific patterns of genome deterioration in obligate symbionts.</title>
        <authorList>
            <person name="Bennett G.M."/>
            <person name="McCutcheon J.P."/>
            <person name="McDonald B.R."/>
            <person name="Moran N.A."/>
        </authorList>
    </citation>
    <scope>NUCLEOTIDE SEQUENCE [LARGE SCALE GENOMIC DNA]</scope>
    <source>
        <strain evidence="14 15">B-GSS</strain>
    </source>
</reference>
<keyword evidence="3 11" id="KW-0819">tRNA processing</keyword>
<dbReference type="SUPFAM" id="SSF81891">
    <property type="entry name" value="Poly A polymerase C-terminal region-like"/>
    <property type="match status" value="1"/>
</dbReference>
<feature type="binding site" evidence="11">
    <location>
        <position position="92"/>
    </location>
    <ligand>
        <name>CTP</name>
        <dbReference type="ChEBI" id="CHEBI:37563"/>
    </ligand>
</feature>
<evidence type="ECO:0000259" key="12">
    <source>
        <dbReference type="Pfam" id="PF01743"/>
    </source>
</evidence>
<evidence type="ECO:0000256" key="10">
    <source>
        <dbReference type="ARBA" id="ARBA00022884"/>
    </source>
</evidence>
<evidence type="ECO:0000256" key="5">
    <source>
        <dbReference type="ARBA" id="ARBA00022723"/>
    </source>
</evidence>
<feature type="domain" description="Poly A polymerase head" evidence="12">
    <location>
        <begin position="4"/>
        <end position="123"/>
    </location>
</feature>
<dbReference type="GO" id="GO:0001680">
    <property type="term" value="P:tRNA 3'-terminal CCA addition"/>
    <property type="evidence" value="ECO:0007669"/>
    <property type="project" value="UniProtKB-UniRule"/>
</dbReference>
<dbReference type="InterPro" id="IPR012006">
    <property type="entry name" value="CCA_bact"/>
</dbReference>
<dbReference type="HAMAP" id="MF_01262">
    <property type="entry name" value="CCA_bact_type2"/>
    <property type="match status" value="1"/>
</dbReference>
<comment type="similarity">
    <text evidence="11">Belongs to the tRNA nucleotidyltransferase/poly(A) polymerase family. Bacterial CCA-adding enzyme type 2 subfamily.</text>
</comment>
<keyword evidence="5 11" id="KW-0479">Metal-binding</keyword>
<feature type="binding site" evidence="11">
    <location>
        <position position="138"/>
    </location>
    <ligand>
        <name>CTP</name>
        <dbReference type="ChEBI" id="CHEBI:37563"/>
    </ligand>
</feature>
<dbReference type="Pfam" id="PF12627">
    <property type="entry name" value="PolyA_pol_RNAbd"/>
    <property type="match status" value="1"/>
</dbReference>
<dbReference type="NCBIfam" id="NF008137">
    <property type="entry name" value="PRK10885.1"/>
    <property type="match status" value="1"/>
</dbReference>
<dbReference type="GO" id="GO:0000049">
    <property type="term" value="F:tRNA binding"/>
    <property type="evidence" value="ECO:0007669"/>
    <property type="project" value="UniProtKB-UniRule"/>
</dbReference>
<evidence type="ECO:0000256" key="2">
    <source>
        <dbReference type="ARBA" id="ARBA00022679"/>
    </source>
</evidence>
<evidence type="ECO:0000313" key="14">
    <source>
        <dbReference type="EMBL" id="AKZ66142.1"/>
    </source>
</evidence>
<evidence type="ECO:0000256" key="3">
    <source>
        <dbReference type="ARBA" id="ARBA00022694"/>
    </source>
</evidence>
<evidence type="ECO:0000256" key="1">
    <source>
        <dbReference type="ARBA" id="ARBA00001946"/>
    </source>
</evidence>
<dbReference type="GO" id="GO:0005524">
    <property type="term" value="F:ATP binding"/>
    <property type="evidence" value="ECO:0007669"/>
    <property type="project" value="UniProtKB-UniRule"/>
</dbReference>
<comment type="miscellaneous">
    <text evidence="11">A single active site specifically recognizes both ATP and CTP and is responsible for their addition.</text>
</comment>
<evidence type="ECO:0000256" key="11">
    <source>
        <dbReference type="HAMAP-Rule" id="MF_01262"/>
    </source>
</evidence>
<feature type="binding site" evidence="11">
    <location>
        <position position="23"/>
    </location>
    <ligand>
        <name>Mg(2+)</name>
        <dbReference type="ChEBI" id="CHEBI:18420"/>
    </ligand>
</feature>
<dbReference type="InterPro" id="IPR032828">
    <property type="entry name" value="PolyA_RNA-bd"/>
</dbReference>
<comment type="catalytic activity">
    <reaction evidence="11">
        <text>a tRNA precursor + 2 CTP + ATP = a tRNA with a 3' CCA end + 3 diphosphate</text>
        <dbReference type="Rhea" id="RHEA:14433"/>
        <dbReference type="Rhea" id="RHEA-COMP:10465"/>
        <dbReference type="Rhea" id="RHEA-COMP:10468"/>
        <dbReference type="ChEBI" id="CHEBI:30616"/>
        <dbReference type="ChEBI" id="CHEBI:33019"/>
        <dbReference type="ChEBI" id="CHEBI:37563"/>
        <dbReference type="ChEBI" id="CHEBI:74896"/>
        <dbReference type="ChEBI" id="CHEBI:83071"/>
        <dbReference type="EC" id="2.7.7.72"/>
    </reaction>
</comment>
<accession>A0A0K2BLS6</accession>
<dbReference type="InterPro" id="IPR043519">
    <property type="entry name" value="NT_sf"/>
</dbReference>
<keyword evidence="2 11" id="KW-0808">Transferase</keyword>
<dbReference type="InterPro" id="IPR050124">
    <property type="entry name" value="tRNA_CCA-adding_enzyme"/>
</dbReference>